<protein>
    <submittedName>
        <fullName evidence="1">Uncharacterized protein</fullName>
    </submittedName>
</protein>
<organism evidence="1 2">
    <name type="scientific">Acanthamoeba polyphaga moumouvirus</name>
    <dbReference type="NCBI Taxonomy" id="1269028"/>
    <lineage>
        <taxon>Viruses</taxon>
        <taxon>Varidnaviria</taxon>
        <taxon>Bamfordvirae</taxon>
        <taxon>Nucleocytoviricota</taxon>
        <taxon>Megaviricetes</taxon>
        <taxon>Imitervirales</taxon>
        <taxon>Mimiviridae</taxon>
        <taxon>Megamimivirinae</taxon>
        <taxon>Moumouvirus</taxon>
    </lineage>
</organism>
<proteinExistence type="predicted"/>
<accession>L7RCI7</accession>
<evidence type="ECO:0000313" key="1">
    <source>
        <dbReference type="EMBL" id="AGC02314.1"/>
    </source>
</evidence>
<dbReference type="Proteomes" id="UP000201640">
    <property type="component" value="Segment"/>
</dbReference>
<keyword evidence="2" id="KW-1185">Reference proteome</keyword>
<dbReference type="GeneID" id="14445877"/>
<gene>
    <name evidence="1" type="ORF">Moumou_00796</name>
</gene>
<dbReference type="KEGG" id="vg:14445877"/>
<name>L7RCI7_9VIRU</name>
<dbReference type="EMBL" id="JX962719">
    <property type="protein sequence ID" value="AGC02314.1"/>
    <property type="molecule type" value="Genomic_DNA"/>
</dbReference>
<dbReference type="RefSeq" id="YP_007354750.1">
    <property type="nucleotide sequence ID" value="NC_020104.1"/>
</dbReference>
<reference evidence="1 2" key="1">
    <citation type="journal article" date="2012" name="Genome Biol. Evol.">
        <title>Related Giant Viruses in Distant Locations and Different Habitats: Acanthamoeba polyphaga moumouvirus Represents a Third Lineage of the Mimiviridae That Is Close to the Megavirus Lineage.</title>
        <authorList>
            <person name="Yoosuf N."/>
            <person name="Yutin N."/>
            <person name="Colson P."/>
            <person name="Shabalina S.A."/>
            <person name="Pagnier I."/>
            <person name="Robert C."/>
            <person name="Azza S."/>
            <person name="Klose T."/>
            <person name="Wong J."/>
            <person name="Rossmann M.G."/>
            <person name="La Scola B."/>
            <person name="Raoult D."/>
            <person name="Koonin E.V."/>
        </authorList>
    </citation>
    <scope>NUCLEOTIDE SEQUENCE [LARGE SCALE GENOMIC DNA]</scope>
    <source>
        <strain evidence="1 2">M10A</strain>
    </source>
</reference>
<sequence length="322" mass="37129">MEPENIYQIISNITSDYYKYETIKYIFNKVKISGSLNGNNVSNIIKKIDSDHYKYCALEVLSHQVNNITLNDIVISTSSISSDKYKVDSFIVLTKKIDNFDINYLPNILDKINSSFYKFEIIDKLKSKFINKILQNNLMICIKNFSSSFDIIKLINNLILNLPVDYQTILEIVKYVSNDFDNLKIIKIFISIGFIITINELFEIIEKFNNQKTILDLMQSFKNIEGDINEDQCSEKLGKIFTVSDYYHKACEKLNINQNISKKYEPEESLFSIEGNINLSDDILARPGVKCIYHSVTQKDDVISIVKKYSDGSMVSINKSAH</sequence>
<evidence type="ECO:0000313" key="2">
    <source>
        <dbReference type="Proteomes" id="UP000201640"/>
    </source>
</evidence>